<sequence length="362" mass="41932">MKELLVRLFCLLVCISLIIFQLIQGAGHVTLSIFLLTIMLLLYFLLPLLKQALSSYLIILFIIPLLTLVSVNLVYALPLFAFFLLEGTFRLKERQFFIFLCTSIIISLAITILQWIPIYSFLLLIAIHVCCYFLHQHVEQREMKDSLYDQLLAEFRQLKRLSVEQEEFVRAEERTKIARDIHDSVGHKLTTLLMQLEMHSITNDRVNLEDVKQLARESLEETRFAVRQLKTAETTGIQSVLHLIRKLEMESRLHIRFTLEKGVLSLPISNEQSIVLYRVLQECLTNAMKHSHSKEVDVIIGTDSLQQIEFEVKNKLLSDTPIIYGFGLTNMEERLQEIGGNLRIIRTAHEFIVKGTFSKKLS</sequence>
<dbReference type="AlphaFoldDB" id="A0A432LGI4"/>
<dbReference type="Gene3D" id="1.20.5.1930">
    <property type="match status" value="1"/>
</dbReference>
<keyword evidence="12" id="KW-1185">Reference proteome</keyword>
<evidence type="ECO:0000313" key="11">
    <source>
        <dbReference type="EMBL" id="RUL56988.1"/>
    </source>
</evidence>
<dbReference type="Pfam" id="PF07730">
    <property type="entry name" value="HisKA_3"/>
    <property type="match status" value="1"/>
</dbReference>
<keyword evidence="6 11" id="KW-0418">Kinase</keyword>
<evidence type="ECO:0000259" key="10">
    <source>
        <dbReference type="Pfam" id="PF07730"/>
    </source>
</evidence>
<evidence type="ECO:0000256" key="5">
    <source>
        <dbReference type="ARBA" id="ARBA00022741"/>
    </source>
</evidence>
<dbReference type="Gene3D" id="3.30.565.10">
    <property type="entry name" value="Histidine kinase-like ATPase, C-terminal domain"/>
    <property type="match status" value="1"/>
</dbReference>
<reference evidence="11 12" key="1">
    <citation type="submission" date="2018-12" db="EMBL/GenBank/DDBJ databases">
        <title>Lysinibacillus antri sp. nov., isolated from a cave soil.</title>
        <authorList>
            <person name="Narsing Rao M.P."/>
            <person name="Zhang H."/>
            <person name="Dong Z.-Y."/>
            <person name="Niu X.-K."/>
            <person name="Zhang K."/>
            <person name="Fang B.-Z."/>
            <person name="Kang Y.-Q."/>
            <person name="Xiao M."/>
            <person name="Li W.-J."/>
        </authorList>
    </citation>
    <scope>NUCLEOTIDE SEQUENCE [LARGE SCALE GENOMIC DNA]</scope>
    <source>
        <strain evidence="11 12">SYSU K30002</strain>
    </source>
</reference>
<dbReference type="PANTHER" id="PTHR24421:SF10">
    <property type="entry name" value="NITRATE_NITRITE SENSOR PROTEIN NARQ"/>
    <property type="match status" value="1"/>
</dbReference>
<keyword evidence="8" id="KW-0902">Two-component regulatory system</keyword>
<evidence type="ECO:0000256" key="1">
    <source>
        <dbReference type="ARBA" id="ARBA00000085"/>
    </source>
</evidence>
<dbReference type="GO" id="GO:0016020">
    <property type="term" value="C:membrane"/>
    <property type="evidence" value="ECO:0007669"/>
    <property type="project" value="InterPro"/>
</dbReference>
<feature type="transmembrane region" description="Helical" evidence="9">
    <location>
        <begin position="6"/>
        <end position="23"/>
    </location>
</feature>
<evidence type="ECO:0000256" key="4">
    <source>
        <dbReference type="ARBA" id="ARBA00022679"/>
    </source>
</evidence>
<dbReference type="InterPro" id="IPR011712">
    <property type="entry name" value="Sig_transdc_His_kin_sub3_dim/P"/>
</dbReference>
<feature type="domain" description="Signal transduction histidine kinase subgroup 3 dimerisation and phosphoacceptor" evidence="10">
    <location>
        <begin position="173"/>
        <end position="232"/>
    </location>
</feature>
<evidence type="ECO:0000256" key="7">
    <source>
        <dbReference type="ARBA" id="ARBA00022840"/>
    </source>
</evidence>
<evidence type="ECO:0000256" key="9">
    <source>
        <dbReference type="SAM" id="Phobius"/>
    </source>
</evidence>
<feature type="transmembrane region" description="Helical" evidence="9">
    <location>
        <begin position="96"/>
        <end position="112"/>
    </location>
</feature>
<evidence type="ECO:0000256" key="3">
    <source>
        <dbReference type="ARBA" id="ARBA00022553"/>
    </source>
</evidence>
<dbReference type="CDD" id="cd16917">
    <property type="entry name" value="HATPase_UhpB-NarQ-NarX-like"/>
    <property type="match status" value="1"/>
</dbReference>
<evidence type="ECO:0000256" key="8">
    <source>
        <dbReference type="ARBA" id="ARBA00023012"/>
    </source>
</evidence>
<dbReference type="Proteomes" id="UP000287910">
    <property type="component" value="Unassembled WGS sequence"/>
</dbReference>
<evidence type="ECO:0000256" key="2">
    <source>
        <dbReference type="ARBA" id="ARBA00012438"/>
    </source>
</evidence>
<evidence type="ECO:0000313" key="12">
    <source>
        <dbReference type="Proteomes" id="UP000287910"/>
    </source>
</evidence>
<feature type="transmembrane region" description="Helical" evidence="9">
    <location>
        <begin position="55"/>
        <end position="84"/>
    </location>
</feature>
<comment type="caution">
    <text evidence="11">The sequence shown here is derived from an EMBL/GenBank/DDBJ whole genome shotgun (WGS) entry which is preliminary data.</text>
</comment>
<keyword evidence="9" id="KW-1133">Transmembrane helix</keyword>
<dbReference type="GO" id="GO:0000155">
    <property type="term" value="F:phosphorelay sensor kinase activity"/>
    <property type="evidence" value="ECO:0007669"/>
    <property type="project" value="InterPro"/>
</dbReference>
<keyword evidence="5" id="KW-0547">Nucleotide-binding</keyword>
<dbReference type="SUPFAM" id="SSF55874">
    <property type="entry name" value="ATPase domain of HSP90 chaperone/DNA topoisomerase II/histidine kinase"/>
    <property type="match status" value="1"/>
</dbReference>
<dbReference type="EMBL" id="RYYR01000001">
    <property type="protein sequence ID" value="RUL56988.1"/>
    <property type="molecule type" value="Genomic_DNA"/>
</dbReference>
<evidence type="ECO:0000256" key="6">
    <source>
        <dbReference type="ARBA" id="ARBA00022777"/>
    </source>
</evidence>
<dbReference type="InterPro" id="IPR036890">
    <property type="entry name" value="HATPase_C_sf"/>
</dbReference>
<feature type="transmembrane region" description="Helical" evidence="9">
    <location>
        <begin position="30"/>
        <end position="49"/>
    </location>
</feature>
<dbReference type="GO" id="GO:0005524">
    <property type="term" value="F:ATP binding"/>
    <property type="evidence" value="ECO:0007669"/>
    <property type="project" value="UniProtKB-KW"/>
</dbReference>
<gene>
    <name evidence="11" type="ORF">EK386_00785</name>
</gene>
<dbReference type="EC" id="2.7.13.3" evidence="2"/>
<comment type="catalytic activity">
    <reaction evidence="1">
        <text>ATP + protein L-histidine = ADP + protein N-phospho-L-histidine.</text>
        <dbReference type="EC" id="2.7.13.3"/>
    </reaction>
</comment>
<name>A0A432LGI4_9BACI</name>
<keyword evidence="4" id="KW-0808">Transferase</keyword>
<dbReference type="RefSeq" id="WP_126657103.1">
    <property type="nucleotide sequence ID" value="NZ_RYYR01000001.1"/>
</dbReference>
<keyword evidence="3" id="KW-0597">Phosphoprotein</keyword>
<proteinExistence type="predicted"/>
<keyword evidence="9" id="KW-0812">Transmembrane</keyword>
<keyword evidence="7" id="KW-0067">ATP-binding</keyword>
<accession>A0A432LGI4</accession>
<protein>
    <recommendedName>
        <fullName evidence="2">histidine kinase</fullName>
        <ecNumber evidence="2">2.7.13.3</ecNumber>
    </recommendedName>
</protein>
<dbReference type="InterPro" id="IPR050482">
    <property type="entry name" value="Sensor_HK_TwoCompSys"/>
</dbReference>
<dbReference type="PANTHER" id="PTHR24421">
    <property type="entry name" value="NITRATE/NITRITE SENSOR PROTEIN NARX-RELATED"/>
    <property type="match status" value="1"/>
</dbReference>
<keyword evidence="9" id="KW-0472">Membrane</keyword>
<dbReference type="GO" id="GO:0046983">
    <property type="term" value="F:protein dimerization activity"/>
    <property type="evidence" value="ECO:0007669"/>
    <property type="project" value="InterPro"/>
</dbReference>
<organism evidence="11 12">
    <name type="scientific">Lysinibacillus antri</name>
    <dbReference type="NCBI Taxonomy" id="2498145"/>
    <lineage>
        <taxon>Bacteria</taxon>
        <taxon>Bacillati</taxon>
        <taxon>Bacillota</taxon>
        <taxon>Bacilli</taxon>
        <taxon>Bacillales</taxon>
        <taxon>Bacillaceae</taxon>
        <taxon>Lysinibacillus</taxon>
    </lineage>
</organism>